<gene>
    <name evidence="2" type="ORF">CCHLO57077_00009943</name>
</gene>
<feature type="compositionally biased region" description="Low complexity" evidence="1">
    <location>
        <begin position="84"/>
        <end position="94"/>
    </location>
</feature>
<dbReference type="AlphaFoldDB" id="A0AA35Q0M5"/>
<organism evidence="2 3">
    <name type="scientific">Clonostachys chloroleuca</name>
    <dbReference type="NCBI Taxonomy" id="1926264"/>
    <lineage>
        <taxon>Eukaryota</taxon>
        <taxon>Fungi</taxon>
        <taxon>Dikarya</taxon>
        <taxon>Ascomycota</taxon>
        <taxon>Pezizomycotina</taxon>
        <taxon>Sordariomycetes</taxon>
        <taxon>Hypocreomycetidae</taxon>
        <taxon>Hypocreales</taxon>
        <taxon>Bionectriaceae</taxon>
        <taxon>Clonostachys</taxon>
    </lineage>
</organism>
<evidence type="ECO:0000256" key="1">
    <source>
        <dbReference type="SAM" id="MobiDB-lite"/>
    </source>
</evidence>
<keyword evidence="3" id="KW-1185">Reference proteome</keyword>
<dbReference type="EMBL" id="CABFNP030000789">
    <property type="protein sequence ID" value="CAI6087032.1"/>
    <property type="molecule type" value="Genomic_DNA"/>
</dbReference>
<sequence length="116" mass="12371">MHEHRNRKRTGNIGQSATVCHSYEACLVLFCAECTTTHLEVLCICTGGGLEGYPCRLGANATTVSVQYAVKPEAKYTLGGRAGTSTPTPLRLRSPPTPTSNAQALHVTSSTDRHAN</sequence>
<feature type="compositionally biased region" description="Polar residues" evidence="1">
    <location>
        <begin position="101"/>
        <end position="110"/>
    </location>
</feature>
<name>A0AA35Q0M5_9HYPO</name>
<accession>A0AA35Q0M5</accession>
<evidence type="ECO:0000313" key="2">
    <source>
        <dbReference type="EMBL" id="CAI6087032.1"/>
    </source>
</evidence>
<comment type="caution">
    <text evidence="2">The sequence shown here is derived from an EMBL/GenBank/DDBJ whole genome shotgun (WGS) entry which is preliminary data.</text>
</comment>
<proteinExistence type="predicted"/>
<dbReference type="Proteomes" id="UP001160390">
    <property type="component" value="Unassembled WGS sequence"/>
</dbReference>
<feature type="region of interest" description="Disordered" evidence="1">
    <location>
        <begin position="77"/>
        <end position="116"/>
    </location>
</feature>
<evidence type="ECO:0000313" key="3">
    <source>
        <dbReference type="Proteomes" id="UP001160390"/>
    </source>
</evidence>
<protein>
    <submittedName>
        <fullName evidence="2">Uncharacterized protein</fullName>
    </submittedName>
</protein>
<reference evidence="2" key="1">
    <citation type="submission" date="2023-01" db="EMBL/GenBank/DDBJ databases">
        <authorList>
            <person name="Piombo E."/>
        </authorList>
    </citation>
    <scope>NUCLEOTIDE SEQUENCE</scope>
</reference>